<name>A0A512BMS7_9HYPH</name>
<protein>
    <submittedName>
        <fullName evidence="1">Uncharacterized protein</fullName>
    </submittedName>
</protein>
<proteinExistence type="predicted"/>
<comment type="caution">
    <text evidence="1">The sequence shown here is derived from an EMBL/GenBank/DDBJ whole genome shotgun (WGS) entry which is preliminary data.</text>
</comment>
<dbReference type="Proteomes" id="UP000321085">
    <property type="component" value="Unassembled WGS sequence"/>
</dbReference>
<gene>
    <name evidence="1" type="ORF">MAE02_09620</name>
</gene>
<organism evidence="1 2">
    <name type="scientific">Microvirga aerophila</name>
    <dbReference type="NCBI Taxonomy" id="670291"/>
    <lineage>
        <taxon>Bacteria</taxon>
        <taxon>Pseudomonadati</taxon>
        <taxon>Pseudomonadota</taxon>
        <taxon>Alphaproteobacteria</taxon>
        <taxon>Hyphomicrobiales</taxon>
        <taxon>Methylobacteriaceae</taxon>
        <taxon>Microvirga</taxon>
    </lineage>
</organism>
<accession>A0A512BMS7</accession>
<evidence type="ECO:0000313" key="1">
    <source>
        <dbReference type="EMBL" id="GEO13266.1"/>
    </source>
</evidence>
<dbReference type="AlphaFoldDB" id="A0A512BMS7"/>
<sequence length="50" mass="5671">MNVSIRLENEAKQTYSVYVDDTRIARGLPKAEAHRVRVQAMNGTLKLRLG</sequence>
<evidence type="ECO:0000313" key="2">
    <source>
        <dbReference type="Proteomes" id="UP000321085"/>
    </source>
</evidence>
<dbReference type="EMBL" id="BJYU01000008">
    <property type="protein sequence ID" value="GEO13266.1"/>
    <property type="molecule type" value="Genomic_DNA"/>
</dbReference>
<dbReference type="RefSeq" id="WP_162815618.1">
    <property type="nucleotide sequence ID" value="NZ_BJYU01000008.1"/>
</dbReference>
<reference evidence="1 2" key="1">
    <citation type="submission" date="2019-07" db="EMBL/GenBank/DDBJ databases">
        <title>Whole genome shotgun sequence of Microvirga aerophila NBRC 106136.</title>
        <authorList>
            <person name="Hosoyama A."/>
            <person name="Uohara A."/>
            <person name="Ohji S."/>
            <person name="Ichikawa N."/>
        </authorList>
    </citation>
    <scope>NUCLEOTIDE SEQUENCE [LARGE SCALE GENOMIC DNA]</scope>
    <source>
        <strain evidence="1 2">NBRC 106136</strain>
    </source>
</reference>
<keyword evidence="2" id="KW-1185">Reference proteome</keyword>